<reference evidence="2" key="1">
    <citation type="submission" date="2014-09" db="EMBL/GenBank/DDBJ databases">
        <authorList>
            <person name="Magalhaes I.L.F."/>
            <person name="Oliveira U."/>
            <person name="Santos F.R."/>
            <person name="Vidigal T.H.D.A."/>
            <person name="Brescovit A.D."/>
            <person name="Santos A.J."/>
        </authorList>
    </citation>
    <scope>NUCLEOTIDE SEQUENCE</scope>
    <source>
        <tissue evidence="2">Shoot tissue taken approximately 20 cm above the soil surface</tissue>
    </source>
</reference>
<dbReference type="EMBL" id="GBRH01249305">
    <property type="protein sequence ID" value="JAD48590.1"/>
    <property type="molecule type" value="Transcribed_RNA"/>
</dbReference>
<protein>
    <submittedName>
        <fullName evidence="2">Uncharacterized protein</fullName>
    </submittedName>
</protein>
<name>A0A0A9AI53_ARUDO</name>
<feature type="region of interest" description="Disordered" evidence="1">
    <location>
        <begin position="1"/>
        <end position="60"/>
    </location>
</feature>
<reference evidence="2" key="2">
    <citation type="journal article" date="2015" name="Data Brief">
        <title>Shoot transcriptome of the giant reed, Arundo donax.</title>
        <authorList>
            <person name="Barrero R.A."/>
            <person name="Guerrero F.D."/>
            <person name="Moolhuijzen P."/>
            <person name="Goolsby J.A."/>
            <person name="Tidwell J."/>
            <person name="Bellgard S.E."/>
            <person name="Bellgard M.I."/>
        </authorList>
    </citation>
    <scope>NUCLEOTIDE SEQUENCE</scope>
    <source>
        <tissue evidence="2">Shoot tissue taken approximately 20 cm above the soil surface</tissue>
    </source>
</reference>
<sequence length="60" mass="6470">MDPQATRCKGARAPPLRRSIGQQGHGSVSCVVSCHRGGPQHQAQPTNSCTGWKREESGER</sequence>
<feature type="compositionally biased region" description="Polar residues" evidence="1">
    <location>
        <begin position="41"/>
        <end position="50"/>
    </location>
</feature>
<organism evidence="2">
    <name type="scientific">Arundo donax</name>
    <name type="common">Giant reed</name>
    <name type="synonym">Donax arundinaceus</name>
    <dbReference type="NCBI Taxonomy" id="35708"/>
    <lineage>
        <taxon>Eukaryota</taxon>
        <taxon>Viridiplantae</taxon>
        <taxon>Streptophyta</taxon>
        <taxon>Embryophyta</taxon>
        <taxon>Tracheophyta</taxon>
        <taxon>Spermatophyta</taxon>
        <taxon>Magnoliopsida</taxon>
        <taxon>Liliopsida</taxon>
        <taxon>Poales</taxon>
        <taxon>Poaceae</taxon>
        <taxon>PACMAD clade</taxon>
        <taxon>Arundinoideae</taxon>
        <taxon>Arundineae</taxon>
        <taxon>Arundo</taxon>
    </lineage>
</organism>
<dbReference type="AlphaFoldDB" id="A0A0A9AI53"/>
<evidence type="ECO:0000256" key="1">
    <source>
        <dbReference type="SAM" id="MobiDB-lite"/>
    </source>
</evidence>
<accession>A0A0A9AI53</accession>
<dbReference type="PROSITE" id="PS51257">
    <property type="entry name" value="PROKAR_LIPOPROTEIN"/>
    <property type="match status" value="1"/>
</dbReference>
<proteinExistence type="predicted"/>
<evidence type="ECO:0000313" key="2">
    <source>
        <dbReference type="EMBL" id="JAD48590.1"/>
    </source>
</evidence>